<gene>
    <name evidence="2" type="ORF">POL25_27360</name>
</gene>
<reference evidence="2 3" key="1">
    <citation type="submission" date="2022-11" db="EMBL/GenBank/DDBJ databases">
        <title>Minimal conservation of predation-associated metabolite biosynthetic gene clusters underscores biosynthetic potential of Myxococcota including descriptions for ten novel species: Archangium lansinium sp. nov., Myxococcus landrumus sp. nov., Nannocystis bai.</title>
        <authorList>
            <person name="Ahearne A."/>
            <person name="Stevens C."/>
            <person name="Dowd S."/>
        </authorList>
    </citation>
    <scope>NUCLEOTIDE SEQUENCE [LARGE SCALE GENOMIC DNA]</scope>
    <source>
        <strain evidence="2 3">BB15-2</strain>
    </source>
</reference>
<accession>A0ABT5E462</accession>
<sequence length="54" mass="6266">MTLRKKCPRCGKEKPLDDFHHSDDAADRHQGYCKKCNNERQYEPGGAAYPKKRS</sequence>
<dbReference type="EMBL" id="JAQNDL010000003">
    <property type="protein sequence ID" value="MDC0720653.1"/>
    <property type="molecule type" value="Genomic_DNA"/>
</dbReference>
<comment type="caution">
    <text evidence="2">The sequence shown here is derived from an EMBL/GenBank/DDBJ whole genome shotgun (WGS) entry which is preliminary data.</text>
</comment>
<dbReference type="Proteomes" id="UP001221686">
    <property type="component" value="Unassembled WGS sequence"/>
</dbReference>
<evidence type="ECO:0000256" key="1">
    <source>
        <dbReference type="SAM" id="MobiDB-lite"/>
    </source>
</evidence>
<feature type="region of interest" description="Disordered" evidence="1">
    <location>
        <begin position="1"/>
        <end position="26"/>
    </location>
</feature>
<organism evidence="2 3">
    <name type="scientific">Nannocystis bainbridge</name>
    <dbReference type="NCBI Taxonomy" id="2995303"/>
    <lineage>
        <taxon>Bacteria</taxon>
        <taxon>Pseudomonadati</taxon>
        <taxon>Myxococcota</taxon>
        <taxon>Polyangia</taxon>
        <taxon>Nannocystales</taxon>
        <taxon>Nannocystaceae</taxon>
        <taxon>Nannocystis</taxon>
    </lineage>
</organism>
<protein>
    <recommendedName>
        <fullName evidence="4">HNH endonuclease</fullName>
    </recommendedName>
</protein>
<feature type="compositionally biased region" description="Basic and acidic residues" evidence="1">
    <location>
        <begin position="10"/>
        <end position="26"/>
    </location>
</feature>
<dbReference type="RefSeq" id="WP_272089162.1">
    <property type="nucleotide sequence ID" value="NZ_JAQNDL010000003.1"/>
</dbReference>
<keyword evidence="3" id="KW-1185">Reference proteome</keyword>
<evidence type="ECO:0000313" key="2">
    <source>
        <dbReference type="EMBL" id="MDC0720653.1"/>
    </source>
</evidence>
<name>A0ABT5E462_9BACT</name>
<evidence type="ECO:0008006" key="4">
    <source>
        <dbReference type="Google" id="ProtNLM"/>
    </source>
</evidence>
<evidence type="ECO:0000313" key="3">
    <source>
        <dbReference type="Proteomes" id="UP001221686"/>
    </source>
</evidence>
<proteinExistence type="predicted"/>